<dbReference type="EMBL" id="DS480586">
    <property type="protein sequence ID" value="EDO14394.1"/>
    <property type="molecule type" value="Genomic_DNA"/>
</dbReference>
<dbReference type="RefSeq" id="XP_001642252.1">
    <property type="nucleotide sequence ID" value="XM_001642202.1"/>
</dbReference>
<evidence type="ECO:0000313" key="3">
    <source>
        <dbReference type="Proteomes" id="UP000000267"/>
    </source>
</evidence>
<dbReference type="eggNOG" id="ENOG502S399">
    <property type="taxonomic scope" value="Eukaryota"/>
</dbReference>
<dbReference type="OrthoDB" id="4069241at2759"/>
<dbReference type="GO" id="GO:0031397">
    <property type="term" value="P:negative regulation of protein ubiquitination"/>
    <property type="evidence" value="ECO:0007669"/>
    <property type="project" value="EnsemblFungi"/>
</dbReference>
<dbReference type="KEGG" id="vpo:Kpol_191p3"/>
<keyword evidence="3" id="KW-1185">Reference proteome</keyword>
<dbReference type="GeneID" id="5542379"/>
<evidence type="ECO:0000313" key="2">
    <source>
        <dbReference type="EMBL" id="EDO14394.1"/>
    </source>
</evidence>
<evidence type="ECO:0000256" key="1">
    <source>
        <dbReference type="SAM" id="MobiDB-lite"/>
    </source>
</evidence>
<dbReference type="PhylomeDB" id="A7TTL4"/>
<feature type="region of interest" description="Disordered" evidence="1">
    <location>
        <begin position="1"/>
        <end position="43"/>
    </location>
</feature>
<dbReference type="AlphaFoldDB" id="A7TTL4"/>
<dbReference type="GO" id="GO:0005737">
    <property type="term" value="C:cytoplasm"/>
    <property type="evidence" value="ECO:0007669"/>
    <property type="project" value="EnsemblFungi"/>
</dbReference>
<dbReference type="GO" id="GO:0005634">
    <property type="term" value="C:nucleus"/>
    <property type="evidence" value="ECO:0007669"/>
    <property type="project" value="EnsemblFungi"/>
</dbReference>
<dbReference type="STRING" id="436907.A7TTL4"/>
<gene>
    <name evidence="2" type="ORF">Kpol_191p3</name>
</gene>
<dbReference type="CDD" id="cd22876">
    <property type="entry name" value="Acm1_CIR"/>
    <property type="match status" value="1"/>
</dbReference>
<dbReference type="Proteomes" id="UP000000267">
    <property type="component" value="Unassembled WGS sequence"/>
</dbReference>
<dbReference type="InParanoid" id="A7TTL4"/>
<reference evidence="2 3" key="1">
    <citation type="journal article" date="2007" name="Proc. Natl. Acad. Sci. U.S.A.">
        <title>Independent sorting-out of thousands of duplicated gene pairs in two yeast species descended from a whole-genome duplication.</title>
        <authorList>
            <person name="Scannell D.R."/>
            <person name="Frank A.C."/>
            <person name="Conant G.C."/>
            <person name="Byrne K.P."/>
            <person name="Woolfit M."/>
            <person name="Wolfe K.H."/>
        </authorList>
    </citation>
    <scope>NUCLEOTIDE SEQUENCE [LARGE SCALE GENOMIC DNA]</scope>
    <source>
        <strain evidence="3">ATCC 22028 / DSM 70294 / BCRC 21397 / CBS 2163 / NBRC 10782 / NRRL Y-8283 / UCD 57-17</strain>
    </source>
</reference>
<proteinExistence type="predicted"/>
<dbReference type="HOGENOM" id="CLU_111692_0_0_1"/>
<accession>A7TTL4</accession>
<dbReference type="OMA" id="SPAKICP"/>
<dbReference type="FunCoup" id="A7TTL4">
    <property type="interactions" value="70"/>
</dbReference>
<name>A7TTL4_VANPO</name>
<organism evidence="3">
    <name type="scientific">Vanderwaltozyma polyspora (strain ATCC 22028 / DSM 70294 / BCRC 21397 / CBS 2163 / NBRC 10782 / NRRL Y-8283 / UCD 57-17)</name>
    <name type="common">Kluyveromyces polysporus</name>
    <dbReference type="NCBI Taxonomy" id="436907"/>
    <lineage>
        <taxon>Eukaryota</taxon>
        <taxon>Fungi</taxon>
        <taxon>Dikarya</taxon>
        <taxon>Ascomycota</taxon>
        <taxon>Saccharomycotina</taxon>
        <taxon>Saccharomycetes</taxon>
        <taxon>Saccharomycetales</taxon>
        <taxon>Saccharomycetaceae</taxon>
        <taxon>Vanderwaltozyma</taxon>
    </lineage>
</organism>
<feature type="compositionally biased region" description="Low complexity" evidence="1">
    <location>
        <begin position="32"/>
        <end position="43"/>
    </location>
</feature>
<dbReference type="GO" id="GO:0055105">
    <property type="term" value="F:ubiquitin-protein transferase inhibitor activity"/>
    <property type="evidence" value="ECO:0007669"/>
    <property type="project" value="EnsemblFungi"/>
</dbReference>
<sequence>MSSLTISPIKKRNALGDKDVNLRHHGVHKSSSRSNHSSPLKNSNVDVDFALRHSPVRNISPSLEQNNSNNMPFSIFEESEEQRTATMLQHISLVKQSSFADENDYSIVKENISPNKINRDSKIQALQMNRKPLQDISIEDCKGYIEDPITHEVTQLTLHTTQKTVLPADITPPRDNKIKEHFTNTRVSNQVDKSKSRTTDDISKDKVVRKLNFDIFEN</sequence>
<protein>
    <submittedName>
        <fullName evidence="2">Uncharacterized protein</fullName>
    </submittedName>
</protein>